<evidence type="ECO:0000313" key="1">
    <source>
        <dbReference type="EMBL" id="CEK53668.1"/>
    </source>
</evidence>
<reference evidence="1" key="1">
    <citation type="submission" date="2014-12" db="EMBL/GenBank/DDBJ databases">
        <title>Insight into the proteome of Arion vulgaris.</title>
        <authorList>
            <person name="Aradska J."/>
            <person name="Bulat T."/>
            <person name="Smidak R."/>
            <person name="Sarate P."/>
            <person name="Gangsoo J."/>
            <person name="Sialana F."/>
            <person name="Bilban M."/>
            <person name="Lubec G."/>
        </authorList>
    </citation>
    <scope>NUCLEOTIDE SEQUENCE</scope>
    <source>
        <tissue evidence="1">Skin</tissue>
    </source>
</reference>
<feature type="non-terminal residue" evidence="1">
    <location>
        <position position="110"/>
    </location>
</feature>
<proteinExistence type="predicted"/>
<organism evidence="1">
    <name type="scientific">Arion vulgaris</name>
    <dbReference type="NCBI Taxonomy" id="1028688"/>
    <lineage>
        <taxon>Eukaryota</taxon>
        <taxon>Metazoa</taxon>
        <taxon>Spiralia</taxon>
        <taxon>Lophotrochozoa</taxon>
        <taxon>Mollusca</taxon>
        <taxon>Gastropoda</taxon>
        <taxon>Heterobranchia</taxon>
        <taxon>Euthyneura</taxon>
        <taxon>Panpulmonata</taxon>
        <taxon>Eupulmonata</taxon>
        <taxon>Stylommatophora</taxon>
        <taxon>Helicina</taxon>
        <taxon>Arionoidea</taxon>
        <taxon>Arionidae</taxon>
        <taxon>Arion</taxon>
    </lineage>
</organism>
<dbReference type="AlphaFoldDB" id="A0A0B6YC06"/>
<protein>
    <submittedName>
        <fullName evidence="1">Uncharacterized protein</fullName>
    </submittedName>
</protein>
<dbReference type="EMBL" id="HACG01006803">
    <property type="protein sequence ID" value="CEK53668.1"/>
    <property type="molecule type" value="Transcribed_RNA"/>
</dbReference>
<sequence length="110" mass="11456">WHHYPLEYPGLTLDGLLHCPAGVQMVDKAEWKFVDEVEQPAGCSWTAVEWLIAAGGYLLFLVVEASAVATVAEALVEAVCVFAPVAVVAVVFDETVCAAVAAAVANAAAA</sequence>
<gene>
    <name evidence="1" type="primary">ORF20965</name>
</gene>
<name>A0A0B6YC06_9EUPU</name>
<feature type="non-terminal residue" evidence="1">
    <location>
        <position position="1"/>
    </location>
</feature>
<accession>A0A0B6YC06</accession>